<dbReference type="CDD" id="cd06261">
    <property type="entry name" value="TM_PBP2"/>
    <property type="match status" value="1"/>
</dbReference>
<name>S0FUV5_9BACT</name>
<protein>
    <submittedName>
        <fullName evidence="11">Glutamate/aspartate transport system permease protein GltJ</fullName>
    </submittedName>
</protein>
<gene>
    <name evidence="11" type="primary">gltJ</name>
    <name evidence="11" type="ORF">Dpo_6c00720</name>
</gene>
<keyword evidence="7 9" id="KW-1133">Transmembrane helix</keyword>
<dbReference type="NCBIfam" id="TIGR01726">
    <property type="entry name" value="HEQRo_perm_3TM"/>
    <property type="match status" value="1"/>
</dbReference>
<evidence type="ECO:0000259" key="10">
    <source>
        <dbReference type="PROSITE" id="PS50928"/>
    </source>
</evidence>
<dbReference type="EMBL" id="APJX01000006">
    <property type="protein sequence ID" value="EMS78873.1"/>
    <property type="molecule type" value="Genomic_DNA"/>
</dbReference>
<dbReference type="Proteomes" id="UP000014216">
    <property type="component" value="Unassembled WGS sequence"/>
</dbReference>
<feature type="transmembrane region" description="Helical" evidence="9">
    <location>
        <begin position="66"/>
        <end position="82"/>
    </location>
</feature>
<dbReference type="RefSeq" id="WP_006966682.1">
    <property type="nucleotide sequence ID" value="NZ_APJX01000006.1"/>
</dbReference>
<accession>S0FUV5</accession>
<dbReference type="InterPro" id="IPR035906">
    <property type="entry name" value="MetI-like_sf"/>
</dbReference>
<evidence type="ECO:0000313" key="12">
    <source>
        <dbReference type="Proteomes" id="UP000014216"/>
    </source>
</evidence>
<evidence type="ECO:0000256" key="6">
    <source>
        <dbReference type="ARBA" id="ARBA00022970"/>
    </source>
</evidence>
<dbReference type="InterPro" id="IPR010065">
    <property type="entry name" value="AA_ABC_transptr_permease_3TM"/>
</dbReference>
<dbReference type="OrthoDB" id="5365894at2"/>
<dbReference type="GO" id="GO:0006865">
    <property type="term" value="P:amino acid transport"/>
    <property type="evidence" value="ECO:0007669"/>
    <property type="project" value="UniProtKB-KW"/>
</dbReference>
<evidence type="ECO:0000256" key="4">
    <source>
        <dbReference type="ARBA" id="ARBA00022475"/>
    </source>
</evidence>
<dbReference type="PANTHER" id="PTHR30614">
    <property type="entry name" value="MEMBRANE COMPONENT OF AMINO ACID ABC TRANSPORTER"/>
    <property type="match status" value="1"/>
</dbReference>
<dbReference type="PANTHER" id="PTHR30614:SF0">
    <property type="entry name" value="L-CYSTINE TRANSPORT SYSTEM PERMEASE PROTEIN TCYL"/>
    <property type="match status" value="1"/>
</dbReference>
<sequence length="243" mass="27486">MLNYDFKWSILWEEPYGGWILEGVATTLKLGALCCLFSFILGVIIGTLRITNYKPLRVFAEAYTELFRDIPLLVQLFFWYFAVPSLMPETMRVWVYQEIPNFEFWVVVVGLSLYSSSRMAEQIRAGINSISPDQFNAALSTGFSHYQAYRYVIIPLAVRLVIPPLTTETLTVFKNTALAMTVGVLETTFMSQQVEAYTFHGLEATTAACVIYMIITLIVVGTMNWIEKMLAVPGLIIRKGANS</sequence>
<comment type="caution">
    <text evidence="11">The sequence shown here is derived from an EMBL/GenBank/DDBJ whole genome shotgun (WGS) entry which is preliminary data.</text>
</comment>
<evidence type="ECO:0000313" key="11">
    <source>
        <dbReference type="EMBL" id="EMS78873.1"/>
    </source>
</evidence>
<proteinExistence type="inferred from homology"/>
<keyword evidence="4" id="KW-1003">Cell membrane</keyword>
<dbReference type="AlphaFoldDB" id="S0FUV5"/>
<evidence type="ECO:0000256" key="7">
    <source>
        <dbReference type="ARBA" id="ARBA00022989"/>
    </source>
</evidence>
<dbReference type="PROSITE" id="PS50928">
    <property type="entry name" value="ABC_TM1"/>
    <property type="match status" value="1"/>
</dbReference>
<dbReference type="Pfam" id="PF00528">
    <property type="entry name" value="BPD_transp_1"/>
    <property type="match status" value="1"/>
</dbReference>
<keyword evidence="5 9" id="KW-0812">Transmembrane</keyword>
<feature type="domain" description="ABC transmembrane type-1" evidence="10">
    <location>
        <begin position="24"/>
        <end position="223"/>
    </location>
</feature>
<comment type="similarity">
    <text evidence="2">Belongs to the binding-protein-dependent transport system permease family. HisMQ subfamily.</text>
</comment>
<evidence type="ECO:0000256" key="2">
    <source>
        <dbReference type="ARBA" id="ARBA00010072"/>
    </source>
</evidence>
<dbReference type="InterPro" id="IPR043429">
    <property type="entry name" value="ArtM/GltK/GlnP/TcyL/YhdX-like"/>
</dbReference>
<comment type="subcellular location">
    <subcellularLocation>
        <location evidence="1">Cell inner membrane</location>
        <topology evidence="1">Multi-pass membrane protein</topology>
    </subcellularLocation>
    <subcellularLocation>
        <location evidence="9">Cell membrane</location>
        <topology evidence="9">Multi-pass membrane protein</topology>
    </subcellularLocation>
</comment>
<evidence type="ECO:0000256" key="9">
    <source>
        <dbReference type="RuleBase" id="RU363032"/>
    </source>
</evidence>
<evidence type="ECO:0000256" key="8">
    <source>
        <dbReference type="ARBA" id="ARBA00023136"/>
    </source>
</evidence>
<dbReference type="GO" id="GO:0022857">
    <property type="term" value="F:transmembrane transporter activity"/>
    <property type="evidence" value="ECO:0007669"/>
    <property type="project" value="InterPro"/>
</dbReference>
<keyword evidence="3 9" id="KW-0813">Transport</keyword>
<feature type="transmembrane region" description="Helical" evidence="9">
    <location>
        <begin position="94"/>
        <end position="114"/>
    </location>
</feature>
<evidence type="ECO:0000256" key="3">
    <source>
        <dbReference type="ARBA" id="ARBA00022448"/>
    </source>
</evidence>
<dbReference type="InterPro" id="IPR000515">
    <property type="entry name" value="MetI-like"/>
</dbReference>
<feature type="transmembrane region" description="Helical" evidence="9">
    <location>
        <begin position="20"/>
        <end position="45"/>
    </location>
</feature>
<dbReference type="GO" id="GO:0043190">
    <property type="term" value="C:ATP-binding cassette (ABC) transporter complex"/>
    <property type="evidence" value="ECO:0007669"/>
    <property type="project" value="InterPro"/>
</dbReference>
<evidence type="ECO:0000256" key="1">
    <source>
        <dbReference type="ARBA" id="ARBA00004429"/>
    </source>
</evidence>
<dbReference type="Gene3D" id="1.10.3720.10">
    <property type="entry name" value="MetI-like"/>
    <property type="match status" value="1"/>
</dbReference>
<keyword evidence="6" id="KW-0029">Amino-acid transport</keyword>
<dbReference type="SUPFAM" id="SSF161098">
    <property type="entry name" value="MetI-like"/>
    <property type="match status" value="1"/>
</dbReference>
<keyword evidence="8 9" id="KW-0472">Membrane</keyword>
<keyword evidence="12" id="KW-1185">Reference proteome</keyword>
<feature type="transmembrane region" description="Helical" evidence="9">
    <location>
        <begin position="207"/>
        <end position="226"/>
    </location>
</feature>
<organism evidence="11 12">
    <name type="scientific">Desulfotignum phosphitoxidans DSM 13687</name>
    <dbReference type="NCBI Taxonomy" id="1286635"/>
    <lineage>
        <taxon>Bacteria</taxon>
        <taxon>Pseudomonadati</taxon>
        <taxon>Thermodesulfobacteriota</taxon>
        <taxon>Desulfobacteria</taxon>
        <taxon>Desulfobacterales</taxon>
        <taxon>Desulfobacteraceae</taxon>
        <taxon>Desulfotignum</taxon>
    </lineage>
</organism>
<evidence type="ECO:0000256" key="5">
    <source>
        <dbReference type="ARBA" id="ARBA00022692"/>
    </source>
</evidence>
<reference evidence="11 12" key="1">
    <citation type="journal article" date="2013" name="Genome Announc.">
        <title>Draft Genome Sequence of Desulfotignum phosphitoxidans DSM 13687 Strain FiPS-3.</title>
        <authorList>
            <person name="Poehlein A."/>
            <person name="Daniel R."/>
            <person name="Simeonova D.D."/>
        </authorList>
    </citation>
    <scope>NUCLEOTIDE SEQUENCE [LARGE SCALE GENOMIC DNA]</scope>
    <source>
        <strain evidence="11 12">DSM 13687</strain>
    </source>
</reference>